<dbReference type="InterPro" id="IPR036068">
    <property type="entry name" value="Nicotinate_pribotase-like_C"/>
</dbReference>
<evidence type="ECO:0000256" key="1">
    <source>
        <dbReference type="ARBA" id="ARBA00004952"/>
    </source>
</evidence>
<dbReference type="GO" id="GO:0016763">
    <property type="term" value="F:pentosyltransferase activity"/>
    <property type="evidence" value="ECO:0007669"/>
    <property type="project" value="InterPro"/>
</dbReference>
<dbReference type="InterPro" id="IPR022412">
    <property type="entry name" value="Quinolinate_PRibosylTrfase_N"/>
</dbReference>
<dbReference type="Pfam" id="PF02749">
    <property type="entry name" value="QRPTase_N"/>
    <property type="match status" value="1"/>
</dbReference>
<dbReference type="SUPFAM" id="SSF51690">
    <property type="entry name" value="Nicotinate/Quinolinate PRTase C-terminal domain-like"/>
    <property type="match status" value="1"/>
</dbReference>
<dbReference type="Gene3D" id="3.20.20.70">
    <property type="entry name" value="Aldolase class I"/>
    <property type="match status" value="1"/>
</dbReference>
<dbReference type="STRING" id="1618446.UV61_C0006G0112"/>
<evidence type="ECO:0000259" key="7">
    <source>
        <dbReference type="Pfam" id="PF02749"/>
    </source>
</evidence>
<dbReference type="PATRIC" id="fig|1618446.3.peg.774"/>
<proteinExistence type="predicted"/>
<name>A0A0G1EV50_9BACT</name>
<organism evidence="8 9">
    <name type="scientific">Candidatus Gottesmanbacteria bacterium GW2011_GWB1_43_11</name>
    <dbReference type="NCBI Taxonomy" id="1618446"/>
    <lineage>
        <taxon>Bacteria</taxon>
        <taxon>Candidatus Gottesmaniibacteriota</taxon>
    </lineage>
</organism>
<evidence type="ECO:0000256" key="2">
    <source>
        <dbReference type="ARBA" id="ARBA00013236"/>
    </source>
</evidence>
<dbReference type="InterPro" id="IPR053190">
    <property type="entry name" value="NAPRTase-like"/>
</dbReference>
<reference evidence="8 9" key="1">
    <citation type="journal article" date="2015" name="Nature">
        <title>rRNA introns, odd ribosomes, and small enigmatic genomes across a large radiation of phyla.</title>
        <authorList>
            <person name="Brown C.T."/>
            <person name="Hug L.A."/>
            <person name="Thomas B.C."/>
            <person name="Sharon I."/>
            <person name="Castelle C.J."/>
            <person name="Singh A."/>
            <person name="Wilkins M.J."/>
            <person name="Williams K.H."/>
            <person name="Banfield J.F."/>
        </authorList>
    </citation>
    <scope>NUCLEOTIDE SEQUENCE [LARGE SCALE GENOMIC DNA]</scope>
</reference>
<dbReference type="InterPro" id="IPR013785">
    <property type="entry name" value="Aldolase_TIM"/>
</dbReference>
<keyword evidence="4" id="KW-0436">Ligase</keyword>
<dbReference type="Proteomes" id="UP000034050">
    <property type="component" value="Unassembled WGS sequence"/>
</dbReference>
<dbReference type="PANTHER" id="PTHR43202">
    <property type="entry name" value="NICOTINATE-NUCLEOTIDE PYROPHOSPHORYLASE"/>
    <property type="match status" value="1"/>
</dbReference>
<sequence>MRFWDTRTIQKIRRGYFSAVYFNRTKYILEQEKNLQVVTMQVFQKNAGSILCGTQEVKELFKVTTGFWNKGQWINKFSSLTIEVLPEASRLNSWEPVLHITGPYIYFAHLESVYLGILARRTLVASNVCAAVKAARGKPVLFFADRFDHFLNQEGDGYAALVGGATGVCTRAQIKFKTGQVMGTIPHALIAINSGSTTKAVAQFAKHLPNIPLVALVDFDNDCVYTALGVAQRFKRQLWGIRLDTAHNLIDKSLKNLGNKPDLYGVNPTLVNMVRQTLDKAGFSDVKIIVSGGFDASKIKLFEKAKTPVDIYAVGSTMVKGNNDFTADIVMVDGKKIAKYGRSYTSLPLRKSPALL</sequence>
<evidence type="ECO:0000313" key="8">
    <source>
        <dbReference type="EMBL" id="KKS86911.1"/>
    </source>
</evidence>
<dbReference type="AlphaFoldDB" id="A0A0G1EV50"/>
<comment type="catalytic activity">
    <reaction evidence="6">
        <text>5-phospho-alpha-D-ribose 1-diphosphate + nicotinate + ATP + H2O = nicotinate beta-D-ribonucleotide + ADP + phosphate + diphosphate</text>
        <dbReference type="Rhea" id="RHEA:36163"/>
        <dbReference type="ChEBI" id="CHEBI:15377"/>
        <dbReference type="ChEBI" id="CHEBI:30616"/>
        <dbReference type="ChEBI" id="CHEBI:32544"/>
        <dbReference type="ChEBI" id="CHEBI:33019"/>
        <dbReference type="ChEBI" id="CHEBI:43474"/>
        <dbReference type="ChEBI" id="CHEBI:57502"/>
        <dbReference type="ChEBI" id="CHEBI:58017"/>
        <dbReference type="ChEBI" id="CHEBI:456216"/>
        <dbReference type="EC" id="6.3.4.21"/>
    </reaction>
</comment>
<feature type="domain" description="Quinolinate phosphoribosyl transferase N-terminal" evidence="7">
    <location>
        <begin position="20"/>
        <end position="120"/>
    </location>
</feature>
<dbReference type="SUPFAM" id="SSF54675">
    <property type="entry name" value="Nicotinate/Quinolinate PRTase N-terminal domain-like"/>
    <property type="match status" value="1"/>
</dbReference>
<accession>A0A0G1EV50</accession>
<evidence type="ECO:0000313" key="9">
    <source>
        <dbReference type="Proteomes" id="UP000034050"/>
    </source>
</evidence>
<evidence type="ECO:0000256" key="3">
    <source>
        <dbReference type="ARBA" id="ARBA00022553"/>
    </source>
</evidence>
<comment type="caution">
    <text evidence="8">The sequence shown here is derived from an EMBL/GenBank/DDBJ whole genome shotgun (WGS) entry which is preliminary data.</text>
</comment>
<comment type="pathway">
    <text evidence="1">Cofactor biosynthesis; NAD(+) biosynthesis; nicotinate D-ribonucleotide from nicotinate: step 1/1.</text>
</comment>
<protein>
    <recommendedName>
        <fullName evidence="2">nicotinate phosphoribosyltransferase</fullName>
        <ecNumber evidence="2">6.3.4.21</ecNumber>
    </recommendedName>
</protein>
<keyword evidence="5" id="KW-0662">Pyridine nucleotide biosynthesis</keyword>
<keyword evidence="8" id="KW-0808">Transferase</keyword>
<dbReference type="EC" id="6.3.4.21" evidence="2"/>
<evidence type="ECO:0000256" key="5">
    <source>
        <dbReference type="ARBA" id="ARBA00022642"/>
    </source>
</evidence>
<dbReference type="PANTHER" id="PTHR43202:SF1">
    <property type="entry name" value="NICOTINATE PHOSPHORIBOSYLTRANSFERASE"/>
    <property type="match status" value="1"/>
</dbReference>
<dbReference type="InterPro" id="IPR007229">
    <property type="entry name" value="Nic_PRibTrfase-Fam"/>
</dbReference>
<evidence type="ECO:0000256" key="6">
    <source>
        <dbReference type="ARBA" id="ARBA00048668"/>
    </source>
</evidence>
<dbReference type="InterPro" id="IPR037128">
    <property type="entry name" value="Quinolinate_PRibosylTase_N_sf"/>
</dbReference>
<dbReference type="PIRSF" id="PIRSF000484">
    <property type="entry name" value="NAPRT"/>
    <property type="match status" value="1"/>
</dbReference>
<dbReference type="GO" id="GO:0009435">
    <property type="term" value="P:NAD+ biosynthetic process"/>
    <property type="evidence" value="ECO:0007669"/>
    <property type="project" value="UniProtKB-UniPathway"/>
</dbReference>
<evidence type="ECO:0000256" key="4">
    <source>
        <dbReference type="ARBA" id="ARBA00022598"/>
    </source>
</evidence>
<dbReference type="UniPathway" id="UPA00253">
    <property type="reaction ID" value="UER00457"/>
</dbReference>
<gene>
    <name evidence="8" type="ORF">UV61_C0006G0112</name>
</gene>
<dbReference type="GO" id="GO:0004516">
    <property type="term" value="F:nicotinate phosphoribosyltransferase activity"/>
    <property type="evidence" value="ECO:0007669"/>
    <property type="project" value="UniProtKB-EC"/>
</dbReference>
<keyword evidence="3" id="KW-0597">Phosphoprotein</keyword>
<dbReference type="Gene3D" id="3.90.1170.20">
    <property type="entry name" value="Quinolinate phosphoribosyl transferase, N-terminal domain"/>
    <property type="match status" value="1"/>
</dbReference>
<dbReference type="EMBL" id="LCFD01000006">
    <property type="protein sequence ID" value="KKS86911.1"/>
    <property type="molecule type" value="Genomic_DNA"/>
</dbReference>